<dbReference type="Proteomes" id="UP000596857">
    <property type="component" value="Unassembled WGS sequence"/>
</dbReference>
<gene>
    <name evidence="3" type="ORF">GC101_11885</name>
</gene>
<dbReference type="Pfam" id="PF07833">
    <property type="entry name" value="Cu_amine_oxidN1"/>
    <property type="match status" value="1"/>
</dbReference>
<name>A0ABX1YHZ8_9BACL</name>
<proteinExistence type="predicted"/>
<dbReference type="InterPro" id="IPR036582">
    <property type="entry name" value="Mao_N_sf"/>
</dbReference>
<sequence>MKVIKFICLPVLLLILLSGTALAAPASVPTISVEINNSTISTDMPPYLTQGTTMVPLNVVKHIPGITVAWNNDTKTVTIGRSGETITLVAGQKNALIGSKPTALPVASVLLKGRVMVPIRFIAEAADAHVAWNAATRIVYVAKADEALITQLQSANLGEARTAALHFPRVSTLKQIPIINESQNQDYYFPEGTAGRFFIQGGPGFSYYEVTGNYAEEIWSAKIDYSAPSSAGLFFVPYKIVDQAGKMPTYKGSLAFYHLMLPVMEATYGFIDATGASRTVGQQNMKLNEFFEIPGEASSSVQN</sequence>
<comment type="caution">
    <text evidence="3">The sequence shown here is derived from an EMBL/GenBank/DDBJ whole genome shotgun (WGS) entry which is preliminary data.</text>
</comment>
<dbReference type="EMBL" id="WHOB01000029">
    <property type="protein sequence ID" value="NOU79576.1"/>
    <property type="molecule type" value="Genomic_DNA"/>
</dbReference>
<feature type="signal peptide" evidence="1">
    <location>
        <begin position="1"/>
        <end position="23"/>
    </location>
</feature>
<dbReference type="InterPro" id="IPR012854">
    <property type="entry name" value="Cu_amine_oxidase-like_N"/>
</dbReference>
<evidence type="ECO:0000259" key="2">
    <source>
        <dbReference type="Pfam" id="PF07833"/>
    </source>
</evidence>
<evidence type="ECO:0000256" key="1">
    <source>
        <dbReference type="SAM" id="SignalP"/>
    </source>
</evidence>
<accession>A0ABX1YHZ8</accession>
<reference evidence="3 4" key="1">
    <citation type="submission" date="2019-10" db="EMBL/GenBank/DDBJ databases">
        <title>Description of Paenibacillus terricola sp. nov.</title>
        <authorList>
            <person name="Carlier A."/>
            <person name="Qi S."/>
        </authorList>
    </citation>
    <scope>NUCLEOTIDE SEQUENCE [LARGE SCALE GENOMIC DNA]</scope>
    <source>
        <strain evidence="3 4">LMG 31459</strain>
    </source>
</reference>
<feature type="chain" id="PRO_5045814565" evidence="1">
    <location>
        <begin position="24"/>
        <end position="303"/>
    </location>
</feature>
<dbReference type="RefSeq" id="WP_171717437.1">
    <property type="nucleotide sequence ID" value="NZ_WHOB01000029.1"/>
</dbReference>
<dbReference type="Gene3D" id="3.30.457.10">
    <property type="entry name" value="Copper amine oxidase-like, N-terminal domain"/>
    <property type="match status" value="1"/>
</dbReference>
<evidence type="ECO:0000313" key="3">
    <source>
        <dbReference type="EMBL" id="NOU79576.1"/>
    </source>
</evidence>
<keyword evidence="4" id="KW-1185">Reference proteome</keyword>
<feature type="domain" description="Copper amine oxidase-like N-terminal" evidence="2">
    <location>
        <begin position="35"/>
        <end position="141"/>
    </location>
</feature>
<protein>
    <submittedName>
        <fullName evidence="3">Copper amine oxidase N-terminal domain-containing protein</fullName>
    </submittedName>
</protein>
<dbReference type="SUPFAM" id="SSF55383">
    <property type="entry name" value="Copper amine oxidase, domain N"/>
    <property type="match status" value="1"/>
</dbReference>
<evidence type="ECO:0000313" key="4">
    <source>
        <dbReference type="Proteomes" id="UP000596857"/>
    </source>
</evidence>
<organism evidence="3 4">
    <name type="scientific">Paenibacillus phytohabitans</name>
    <dbReference type="NCBI Taxonomy" id="2654978"/>
    <lineage>
        <taxon>Bacteria</taxon>
        <taxon>Bacillati</taxon>
        <taxon>Bacillota</taxon>
        <taxon>Bacilli</taxon>
        <taxon>Bacillales</taxon>
        <taxon>Paenibacillaceae</taxon>
        <taxon>Paenibacillus</taxon>
    </lineage>
</organism>
<keyword evidence="1" id="KW-0732">Signal</keyword>